<reference evidence="1 2" key="2">
    <citation type="journal article" date="2022" name="Mol. Ecol. Resour.">
        <title>The genomes of chicory, endive, great burdock and yacon provide insights into Asteraceae paleo-polyploidization history and plant inulin production.</title>
        <authorList>
            <person name="Fan W."/>
            <person name="Wang S."/>
            <person name="Wang H."/>
            <person name="Wang A."/>
            <person name="Jiang F."/>
            <person name="Liu H."/>
            <person name="Zhao H."/>
            <person name="Xu D."/>
            <person name="Zhang Y."/>
        </authorList>
    </citation>
    <scope>NUCLEOTIDE SEQUENCE [LARGE SCALE GENOMIC DNA]</scope>
    <source>
        <strain evidence="2">cv. Niubang</strain>
    </source>
</reference>
<gene>
    <name evidence="1" type="ORF">L6452_20440</name>
</gene>
<reference evidence="2" key="1">
    <citation type="journal article" date="2022" name="Mol. Ecol. Resour.">
        <title>The genomes of chicory, endive, great burdock and yacon provide insights into Asteraceae palaeo-polyploidization history and plant inulin production.</title>
        <authorList>
            <person name="Fan W."/>
            <person name="Wang S."/>
            <person name="Wang H."/>
            <person name="Wang A."/>
            <person name="Jiang F."/>
            <person name="Liu H."/>
            <person name="Zhao H."/>
            <person name="Xu D."/>
            <person name="Zhang Y."/>
        </authorList>
    </citation>
    <scope>NUCLEOTIDE SEQUENCE [LARGE SCALE GENOMIC DNA]</scope>
    <source>
        <strain evidence="2">cv. Niubang</strain>
    </source>
</reference>
<proteinExistence type="predicted"/>
<organism evidence="1 2">
    <name type="scientific">Arctium lappa</name>
    <name type="common">Greater burdock</name>
    <name type="synonym">Lappa major</name>
    <dbReference type="NCBI Taxonomy" id="4217"/>
    <lineage>
        <taxon>Eukaryota</taxon>
        <taxon>Viridiplantae</taxon>
        <taxon>Streptophyta</taxon>
        <taxon>Embryophyta</taxon>
        <taxon>Tracheophyta</taxon>
        <taxon>Spermatophyta</taxon>
        <taxon>Magnoliopsida</taxon>
        <taxon>eudicotyledons</taxon>
        <taxon>Gunneridae</taxon>
        <taxon>Pentapetalae</taxon>
        <taxon>asterids</taxon>
        <taxon>campanulids</taxon>
        <taxon>Asterales</taxon>
        <taxon>Asteraceae</taxon>
        <taxon>Carduoideae</taxon>
        <taxon>Cardueae</taxon>
        <taxon>Arctiinae</taxon>
        <taxon>Arctium</taxon>
    </lineage>
</organism>
<keyword evidence="2" id="KW-1185">Reference proteome</keyword>
<sequence>MCNYLFTLTKYVMLFMFGLYKYRPSMEASAVLFCLLFLILLPSAASNDCPVSHCGQTFTNVRFPFRLIDTQPERCGFPGFNLRCIRPRTMLINLPTSGEFAVRSIDYRSQRIRIYDPLNCLPARLSNFDLSDSPFSASYFRNYTLLSCPNDASLDRFTPVRCLSNSSILTLATASMSFVTIMTGNQTGCRITGNLTVPVAEPPDQNEFSSDVEDDITLTWSKPDCEICEAEYVSCGYANSTTQTTKCFFNGGIPKGSQVFRIIAFAMAIPAMAVSLAIACFMCTKDRRSEVISNRRRTVFNGTTMVFPDAMVVPPNVVGLDQATIESYTKVVLGESKRLPGHDDGVCPICLSEYHVKETVRCIPECRHCFHTECIDEWLKMNGSCPICRNSPSPVHVVES</sequence>
<protein>
    <submittedName>
        <fullName evidence="1">Uncharacterized protein</fullName>
    </submittedName>
</protein>
<accession>A0ACB9BD93</accession>
<name>A0ACB9BD93_ARCLA</name>
<evidence type="ECO:0000313" key="1">
    <source>
        <dbReference type="EMBL" id="KAI3719538.1"/>
    </source>
</evidence>
<evidence type="ECO:0000313" key="2">
    <source>
        <dbReference type="Proteomes" id="UP001055879"/>
    </source>
</evidence>
<dbReference type="EMBL" id="CM042052">
    <property type="protein sequence ID" value="KAI3719538.1"/>
    <property type="molecule type" value="Genomic_DNA"/>
</dbReference>
<dbReference type="Proteomes" id="UP001055879">
    <property type="component" value="Linkage Group LG06"/>
</dbReference>
<comment type="caution">
    <text evidence="1">The sequence shown here is derived from an EMBL/GenBank/DDBJ whole genome shotgun (WGS) entry which is preliminary data.</text>
</comment>